<gene>
    <name evidence="1" type="ORF">SAMN04488563_4823</name>
</gene>
<dbReference type="AlphaFoldDB" id="A0A1H2L198"/>
<sequence length="70" mass="7588">MPTYCVNSTAQSNGDHEVHDVTANKWCLPTPANRVDLGHHGTCSAAVRAAKNHFRQVNGCRWCAPGCHTS</sequence>
<organism evidence="1 2">
    <name type="scientific">Jiangella alkaliphila</name>
    <dbReference type="NCBI Taxonomy" id="419479"/>
    <lineage>
        <taxon>Bacteria</taxon>
        <taxon>Bacillati</taxon>
        <taxon>Actinomycetota</taxon>
        <taxon>Actinomycetes</taxon>
        <taxon>Jiangellales</taxon>
        <taxon>Jiangellaceae</taxon>
        <taxon>Jiangella</taxon>
    </lineage>
</organism>
<keyword evidence="2" id="KW-1185">Reference proteome</keyword>
<accession>A0A1H2L198</accession>
<proteinExistence type="predicted"/>
<reference evidence="2" key="1">
    <citation type="submission" date="2016-10" db="EMBL/GenBank/DDBJ databases">
        <authorList>
            <person name="Varghese N."/>
            <person name="Submissions S."/>
        </authorList>
    </citation>
    <scope>NUCLEOTIDE SEQUENCE [LARGE SCALE GENOMIC DNA]</scope>
    <source>
        <strain evidence="2">DSM 45079</strain>
    </source>
</reference>
<dbReference type="EMBL" id="LT629791">
    <property type="protein sequence ID" value="SDU74827.1"/>
    <property type="molecule type" value="Genomic_DNA"/>
</dbReference>
<protein>
    <submittedName>
        <fullName evidence="1">Uncharacterized protein</fullName>
    </submittedName>
</protein>
<dbReference type="Proteomes" id="UP000182977">
    <property type="component" value="Chromosome I"/>
</dbReference>
<name>A0A1H2L198_9ACTN</name>
<evidence type="ECO:0000313" key="2">
    <source>
        <dbReference type="Proteomes" id="UP000182977"/>
    </source>
</evidence>
<dbReference type="STRING" id="419479.SAMN04488563_4823"/>
<evidence type="ECO:0000313" key="1">
    <source>
        <dbReference type="EMBL" id="SDU74827.1"/>
    </source>
</evidence>